<dbReference type="InterPro" id="IPR051912">
    <property type="entry name" value="Alkylbase_DNA_Glycosylase/TA"/>
</dbReference>
<gene>
    <name evidence="7" type="ORF">DC3_20470</name>
</gene>
<comment type="catalytic activity">
    <reaction evidence="1">
        <text>Hydrolysis of alkylated DNA, releasing 3-methyladenine, 3-methylguanine, 7-methylguanine and 7-methyladenine.</text>
        <dbReference type="EC" id="3.2.2.21"/>
    </reaction>
</comment>
<sequence length="192" mass="21221">MSKTKIIMDHLSLDPILGAVIEKVGPPPEVLKSRHDRPFTVLASSVIGQQLSGKAADAIEKRVVALTGGLLPELLRHHTAEALRACGLSNAKSKTLLALSDAALEGKVNFDGLDPLSNEEIIEQLLPIWGIGRWTVEMFLMFGLGREDIYSLGDGALKRAFANLYGESNLDEVTMRWSPYRSYASWYLWRTL</sequence>
<dbReference type="GO" id="GO:0032993">
    <property type="term" value="C:protein-DNA complex"/>
    <property type="evidence" value="ECO:0007669"/>
    <property type="project" value="TreeGrafter"/>
</dbReference>
<evidence type="ECO:0000259" key="6">
    <source>
        <dbReference type="SMART" id="SM00478"/>
    </source>
</evidence>
<dbReference type="Proteomes" id="UP000321306">
    <property type="component" value="Unassembled WGS sequence"/>
</dbReference>
<dbReference type="GO" id="GO:0043916">
    <property type="term" value="F:DNA-7-methylguanine glycosylase activity"/>
    <property type="evidence" value="ECO:0007669"/>
    <property type="project" value="TreeGrafter"/>
</dbReference>
<dbReference type="CDD" id="cd00056">
    <property type="entry name" value="ENDO3c"/>
    <property type="match status" value="1"/>
</dbReference>
<reference evidence="7 8" key="1">
    <citation type="submission" date="2019-07" db="EMBL/GenBank/DDBJ databases">
        <title>Whole genome shotgun sequence of Deinococcus cellulosilyticus NBRC 106333.</title>
        <authorList>
            <person name="Hosoyama A."/>
            <person name="Uohara A."/>
            <person name="Ohji S."/>
            <person name="Ichikawa N."/>
        </authorList>
    </citation>
    <scope>NUCLEOTIDE SEQUENCE [LARGE SCALE GENOMIC DNA]</scope>
    <source>
        <strain evidence="7 8">NBRC 106333</strain>
    </source>
</reference>
<organism evidence="7 8">
    <name type="scientific">Deinococcus cellulosilyticus (strain DSM 18568 / NBRC 106333 / KACC 11606 / 5516J-15)</name>
    <dbReference type="NCBI Taxonomy" id="1223518"/>
    <lineage>
        <taxon>Bacteria</taxon>
        <taxon>Thermotogati</taxon>
        <taxon>Deinococcota</taxon>
        <taxon>Deinococci</taxon>
        <taxon>Deinococcales</taxon>
        <taxon>Deinococcaceae</taxon>
        <taxon>Deinococcus</taxon>
    </lineage>
</organism>
<dbReference type="GO" id="GO:0008725">
    <property type="term" value="F:DNA-3-methyladenine glycosylase activity"/>
    <property type="evidence" value="ECO:0007669"/>
    <property type="project" value="TreeGrafter"/>
</dbReference>
<dbReference type="PANTHER" id="PTHR43003">
    <property type="entry name" value="DNA-3-METHYLADENINE GLYCOSYLASE"/>
    <property type="match status" value="1"/>
</dbReference>
<evidence type="ECO:0000256" key="5">
    <source>
        <dbReference type="ARBA" id="ARBA00023204"/>
    </source>
</evidence>
<dbReference type="RefSeq" id="WP_146884234.1">
    <property type="nucleotide sequence ID" value="NZ_BJXB01000008.1"/>
</dbReference>
<evidence type="ECO:0000313" key="8">
    <source>
        <dbReference type="Proteomes" id="UP000321306"/>
    </source>
</evidence>
<accession>A0A511N0M3</accession>
<evidence type="ECO:0000256" key="1">
    <source>
        <dbReference type="ARBA" id="ARBA00000086"/>
    </source>
</evidence>
<evidence type="ECO:0000256" key="4">
    <source>
        <dbReference type="ARBA" id="ARBA00022763"/>
    </source>
</evidence>
<dbReference type="Pfam" id="PF00730">
    <property type="entry name" value="HhH-GPD"/>
    <property type="match status" value="1"/>
</dbReference>
<dbReference type="EMBL" id="BJXB01000008">
    <property type="protein sequence ID" value="GEM46412.1"/>
    <property type="molecule type" value="Genomic_DNA"/>
</dbReference>
<dbReference type="Gene3D" id="1.10.1670.40">
    <property type="match status" value="1"/>
</dbReference>
<name>A0A511N0M3_DEIC1</name>
<keyword evidence="8" id="KW-1185">Reference proteome</keyword>
<comment type="similarity">
    <text evidence="2">Belongs to the alkylbase DNA glycosidase AlkA family.</text>
</comment>
<dbReference type="GO" id="GO:0005737">
    <property type="term" value="C:cytoplasm"/>
    <property type="evidence" value="ECO:0007669"/>
    <property type="project" value="TreeGrafter"/>
</dbReference>
<dbReference type="GO" id="GO:0032131">
    <property type="term" value="F:alkylated DNA binding"/>
    <property type="evidence" value="ECO:0007669"/>
    <property type="project" value="TreeGrafter"/>
</dbReference>
<comment type="caution">
    <text evidence="7">The sequence shown here is derived from an EMBL/GenBank/DDBJ whole genome shotgun (WGS) entry which is preliminary data.</text>
</comment>
<keyword evidence="7" id="KW-0378">Hydrolase</keyword>
<proteinExistence type="inferred from homology"/>
<dbReference type="GO" id="GO:0006307">
    <property type="term" value="P:DNA alkylation repair"/>
    <property type="evidence" value="ECO:0007669"/>
    <property type="project" value="TreeGrafter"/>
</dbReference>
<dbReference type="SUPFAM" id="SSF48150">
    <property type="entry name" value="DNA-glycosylase"/>
    <property type="match status" value="1"/>
</dbReference>
<evidence type="ECO:0000256" key="2">
    <source>
        <dbReference type="ARBA" id="ARBA00010817"/>
    </source>
</evidence>
<dbReference type="AlphaFoldDB" id="A0A511N0M3"/>
<keyword evidence="4" id="KW-0227">DNA damage</keyword>
<keyword evidence="7" id="KW-0326">Glycosidase</keyword>
<evidence type="ECO:0000256" key="3">
    <source>
        <dbReference type="ARBA" id="ARBA00012000"/>
    </source>
</evidence>
<dbReference type="InterPro" id="IPR011257">
    <property type="entry name" value="DNA_glycosylase"/>
</dbReference>
<evidence type="ECO:0000313" key="7">
    <source>
        <dbReference type="EMBL" id="GEM46412.1"/>
    </source>
</evidence>
<dbReference type="OrthoDB" id="9785929at2"/>
<dbReference type="PANTHER" id="PTHR43003:SF5">
    <property type="entry name" value="DNA-3-METHYLADENINE GLYCOSYLASE"/>
    <property type="match status" value="1"/>
</dbReference>
<dbReference type="FunFam" id="1.10.340.30:FF:000004">
    <property type="entry name" value="DNA-3-methyladenine glycosylase II"/>
    <property type="match status" value="1"/>
</dbReference>
<dbReference type="EC" id="3.2.2.21" evidence="3"/>
<feature type="domain" description="HhH-GPD" evidence="6">
    <location>
        <begin position="47"/>
        <end position="191"/>
    </location>
</feature>
<dbReference type="InterPro" id="IPR003265">
    <property type="entry name" value="HhH-GPD_domain"/>
</dbReference>
<dbReference type="GO" id="GO:0006285">
    <property type="term" value="P:base-excision repair, AP site formation"/>
    <property type="evidence" value="ECO:0007669"/>
    <property type="project" value="TreeGrafter"/>
</dbReference>
<dbReference type="Gene3D" id="1.10.340.30">
    <property type="entry name" value="Hypothetical protein, domain 2"/>
    <property type="match status" value="1"/>
</dbReference>
<dbReference type="SMART" id="SM00478">
    <property type="entry name" value="ENDO3c"/>
    <property type="match status" value="1"/>
</dbReference>
<keyword evidence="5" id="KW-0234">DNA repair</keyword>
<protein>
    <recommendedName>
        <fullName evidence="3">DNA-3-methyladenine glycosylase II</fullName>
        <ecNumber evidence="3">3.2.2.21</ecNumber>
    </recommendedName>
</protein>